<evidence type="ECO:0000256" key="1">
    <source>
        <dbReference type="ARBA" id="ARBA00004141"/>
    </source>
</evidence>
<dbReference type="InterPro" id="IPR019537">
    <property type="entry name" value="TMEM65"/>
</dbReference>
<dbReference type="Pfam" id="PF10507">
    <property type="entry name" value="TMEM65"/>
    <property type="match status" value="1"/>
</dbReference>
<evidence type="ECO:0000256" key="4">
    <source>
        <dbReference type="ARBA" id="ARBA00023136"/>
    </source>
</evidence>
<feature type="region of interest" description="Disordered" evidence="5">
    <location>
        <begin position="23"/>
        <end position="80"/>
    </location>
</feature>
<evidence type="ECO:0000256" key="6">
    <source>
        <dbReference type="SAM" id="Phobius"/>
    </source>
</evidence>
<feature type="compositionally biased region" description="Low complexity" evidence="5">
    <location>
        <begin position="59"/>
        <end position="73"/>
    </location>
</feature>
<sequence length="209" mass="22701">MHRAIIPSSTITARCRLVTRLTSSSSCTKRPKSTTCVSRPQPSPKQRQQRHKKSTLAMHNNNNSNNGIHNNSNTGQQHKLTPQQIQSVFLSATIPMIGFGFMDNFVMITAGNAIDNSIGVQMGLATMTAAAIGQVVSDVSGVMFGDTLSRVFKISSAQLTETQRKFAVVRRLRLAGAVLGVITGCTLGATALYFVPDRDTTSTKKYQRK</sequence>
<keyword evidence="8" id="KW-1185">Reference proteome</keyword>
<accession>A0A1E7EXG1</accession>
<evidence type="ECO:0000313" key="7">
    <source>
        <dbReference type="EMBL" id="OEU10536.1"/>
    </source>
</evidence>
<gene>
    <name evidence="7" type="ORF">FRACYDRAFT_271072</name>
</gene>
<dbReference type="PANTHER" id="PTHR21706">
    <property type="entry name" value="TRANSMEMBRANE PROTEIN 65"/>
    <property type="match status" value="1"/>
</dbReference>
<dbReference type="KEGG" id="fcy:FRACYDRAFT_271072"/>
<reference evidence="7 8" key="1">
    <citation type="submission" date="2016-09" db="EMBL/GenBank/DDBJ databases">
        <title>Extensive genetic diversity and differential bi-allelic expression allows diatom success in the polar Southern Ocean.</title>
        <authorList>
            <consortium name="DOE Joint Genome Institute"/>
            <person name="Mock T."/>
            <person name="Otillar R.P."/>
            <person name="Strauss J."/>
            <person name="Dupont C."/>
            <person name="Frickenhaus S."/>
            <person name="Maumus F."/>
            <person name="Mcmullan M."/>
            <person name="Sanges R."/>
            <person name="Schmutz J."/>
            <person name="Toseland A."/>
            <person name="Valas R."/>
            <person name="Veluchamy A."/>
            <person name="Ward B.J."/>
            <person name="Allen A."/>
            <person name="Barry K."/>
            <person name="Falciatore A."/>
            <person name="Ferrante M."/>
            <person name="Fortunato A.E."/>
            <person name="Gloeckner G."/>
            <person name="Gruber A."/>
            <person name="Hipkin R."/>
            <person name="Janech M."/>
            <person name="Kroth P."/>
            <person name="Leese F."/>
            <person name="Lindquist E."/>
            <person name="Lyon B.R."/>
            <person name="Martin J."/>
            <person name="Mayer C."/>
            <person name="Parker M."/>
            <person name="Quesneville H."/>
            <person name="Raymond J."/>
            <person name="Uhlig C."/>
            <person name="Valentin K.U."/>
            <person name="Worden A.Z."/>
            <person name="Armbrust E.V."/>
            <person name="Bowler C."/>
            <person name="Green B."/>
            <person name="Moulton V."/>
            <person name="Van Oosterhout C."/>
            <person name="Grigoriev I."/>
        </authorList>
    </citation>
    <scope>NUCLEOTIDE SEQUENCE [LARGE SCALE GENOMIC DNA]</scope>
    <source>
        <strain evidence="7 8">CCMP1102</strain>
    </source>
</reference>
<feature type="transmembrane region" description="Helical" evidence="6">
    <location>
        <begin position="174"/>
        <end position="195"/>
    </location>
</feature>
<dbReference type="AlphaFoldDB" id="A0A1E7EXG1"/>
<protein>
    <submittedName>
        <fullName evidence="7">Uncharacterized protein</fullName>
    </submittedName>
</protein>
<keyword evidence="2 6" id="KW-0812">Transmembrane</keyword>
<dbReference type="PANTHER" id="PTHR21706:SF15">
    <property type="entry name" value="TRANSMEMBRANE PROTEIN 65"/>
    <property type="match status" value="1"/>
</dbReference>
<feature type="compositionally biased region" description="Polar residues" evidence="5">
    <location>
        <begin position="23"/>
        <end position="37"/>
    </location>
</feature>
<dbReference type="OrthoDB" id="430821at2759"/>
<keyword evidence="3 6" id="KW-1133">Transmembrane helix</keyword>
<evidence type="ECO:0000313" key="8">
    <source>
        <dbReference type="Proteomes" id="UP000095751"/>
    </source>
</evidence>
<keyword evidence="4 6" id="KW-0472">Membrane</keyword>
<dbReference type="GO" id="GO:0005739">
    <property type="term" value="C:mitochondrion"/>
    <property type="evidence" value="ECO:0007669"/>
    <property type="project" value="TreeGrafter"/>
</dbReference>
<proteinExistence type="predicted"/>
<evidence type="ECO:0000256" key="2">
    <source>
        <dbReference type="ARBA" id="ARBA00022692"/>
    </source>
</evidence>
<evidence type="ECO:0000256" key="3">
    <source>
        <dbReference type="ARBA" id="ARBA00022989"/>
    </source>
</evidence>
<comment type="subcellular location">
    <subcellularLocation>
        <location evidence="1">Membrane</location>
        <topology evidence="1">Multi-pass membrane protein</topology>
    </subcellularLocation>
</comment>
<dbReference type="Proteomes" id="UP000095751">
    <property type="component" value="Unassembled WGS sequence"/>
</dbReference>
<evidence type="ECO:0000256" key="5">
    <source>
        <dbReference type="SAM" id="MobiDB-lite"/>
    </source>
</evidence>
<organism evidence="7 8">
    <name type="scientific">Fragilariopsis cylindrus CCMP1102</name>
    <dbReference type="NCBI Taxonomy" id="635003"/>
    <lineage>
        <taxon>Eukaryota</taxon>
        <taxon>Sar</taxon>
        <taxon>Stramenopiles</taxon>
        <taxon>Ochrophyta</taxon>
        <taxon>Bacillariophyta</taxon>
        <taxon>Bacillariophyceae</taxon>
        <taxon>Bacillariophycidae</taxon>
        <taxon>Bacillariales</taxon>
        <taxon>Bacillariaceae</taxon>
        <taxon>Fragilariopsis</taxon>
    </lineage>
</organism>
<name>A0A1E7EXG1_9STRA</name>
<dbReference type="InParanoid" id="A0A1E7EXG1"/>
<dbReference type="EMBL" id="KV784371">
    <property type="protein sequence ID" value="OEU10536.1"/>
    <property type="molecule type" value="Genomic_DNA"/>
</dbReference>
<dbReference type="GO" id="GO:0016020">
    <property type="term" value="C:membrane"/>
    <property type="evidence" value="ECO:0007669"/>
    <property type="project" value="UniProtKB-SubCell"/>
</dbReference>